<comment type="subcellular location">
    <subcellularLocation>
        <location evidence="8 9">Nucleus</location>
    </subcellularLocation>
</comment>
<evidence type="ECO:0000256" key="9">
    <source>
        <dbReference type="RuleBase" id="RU369094"/>
    </source>
</evidence>
<sequence length="313" mass="34007">MLPQSRDALYALSSSHPAPLTDMMMMERSGWKPNVELSPACPRCGSSNTKFCYYNNYSLTQPRYFCKGCRRYWTKGGSLRNIPVGGGCRKNRRGKSLRLSTDHFMSPRDSNATFRGHPGHFHGSSSSGNPPDIDLALVYANFLNPQHAGSIAVGMSEPQEPVSSSNSAPPSLQHLCLSSGLAGGTDAGIGLLVEAGNGGFFGWESLSDPVFDHPAIVDPLQALHHHGCNEDMNYYALPQLPIDDAVAQAAATDPWQMLDSHGLSTPLEQTQVMEPDHHHQLRAEDPNLSSSTASGVIYRGFDFPGEDTLLPRK</sequence>
<keyword evidence="12" id="KW-1185">Reference proteome</keyword>
<keyword evidence="6 9" id="KW-0804">Transcription</keyword>
<name>A0AAN7K156_9MYRT</name>
<comment type="caution">
    <text evidence="11">The sequence shown here is derived from an EMBL/GenBank/DDBJ whole genome shotgun (WGS) entry which is preliminary data.</text>
</comment>
<comment type="function">
    <text evidence="9">Transcription factor that binds specifically to a 5'-AA[AG]G-3' consensus core sequence.</text>
</comment>
<evidence type="ECO:0000256" key="3">
    <source>
        <dbReference type="ARBA" id="ARBA00022833"/>
    </source>
</evidence>
<dbReference type="AlphaFoldDB" id="A0AAN7K156"/>
<accession>A0AAN7K156</accession>
<dbReference type="GO" id="GO:0003700">
    <property type="term" value="F:DNA-binding transcription factor activity"/>
    <property type="evidence" value="ECO:0007669"/>
    <property type="project" value="UniProtKB-UniRule"/>
</dbReference>
<dbReference type="PROSITE" id="PS01361">
    <property type="entry name" value="ZF_DOF_1"/>
    <property type="match status" value="1"/>
</dbReference>
<gene>
    <name evidence="11" type="ORF">SAY87_018705</name>
</gene>
<dbReference type="GO" id="GO:0003677">
    <property type="term" value="F:DNA binding"/>
    <property type="evidence" value="ECO:0007669"/>
    <property type="project" value="UniProtKB-UniRule"/>
</dbReference>
<keyword evidence="1 9" id="KW-0479">Metal-binding</keyword>
<evidence type="ECO:0000256" key="5">
    <source>
        <dbReference type="ARBA" id="ARBA00023125"/>
    </source>
</evidence>
<dbReference type="PROSITE" id="PS50884">
    <property type="entry name" value="ZF_DOF_2"/>
    <property type="match status" value="1"/>
</dbReference>
<keyword evidence="2 8" id="KW-0863">Zinc-finger</keyword>
<dbReference type="GO" id="GO:0005634">
    <property type="term" value="C:nucleus"/>
    <property type="evidence" value="ECO:0007669"/>
    <property type="project" value="UniProtKB-SubCell"/>
</dbReference>
<keyword evidence="3 9" id="KW-0862">Zinc</keyword>
<dbReference type="GO" id="GO:0008270">
    <property type="term" value="F:zinc ion binding"/>
    <property type="evidence" value="ECO:0007669"/>
    <property type="project" value="UniProtKB-KW"/>
</dbReference>
<proteinExistence type="predicted"/>
<dbReference type="InterPro" id="IPR003851">
    <property type="entry name" value="Znf_Dof"/>
</dbReference>
<dbReference type="PANTHER" id="PTHR31992:SF111">
    <property type="entry name" value="DOF ZINC FINGER PROTEIN DOF3.5"/>
    <property type="match status" value="1"/>
</dbReference>
<evidence type="ECO:0000256" key="8">
    <source>
        <dbReference type="PROSITE-ProRule" id="PRU00071"/>
    </source>
</evidence>
<evidence type="ECO:0000313" key="11">
    <source>
        <dbReference type="EMBL" id="KAK4757404.1"/>
    </source>
</evidence>
<dbReference type="PANTHER" id="PTHR31992">
    <property type="entry name" value="DOF ZINC FINGER PROTEIN DOF1.4-RELATED"/>
    <property type="match status" value="1"/>
</dbReference>
<dbReference type="Pfam" id="PF02701">
    <property type="entry name" value="Zn_ribbon_Dof"/>
    <property type="match status" value="1"/>
</dbReference>
<evidence type="ECO:0000256" key="6">
    <source>
        <dbReference type="ARBA" id="ARBA00023163"/>
    </source>
</evidence>
<evidence type="ECO:0000256" key="2">
    <source>
        <dbReference type="ARBA" id="ARBA00022771"/>
    </source>
</evidence>
<reference evidence="11 12" key="1">
    <citation type="journal article" date="2023" name="Hortic Res">
        <title>Pangenome of water caltrop reveals structural variations and asymmetric subgenome divergence after allopolyploidization.</title>
        <authorList>
            <person name="Zhang X."/>
            <person name="Chen Y."/>
            <person name="Wang L."/>
            <person name="Yuan Y."/>
            <person name="Fang M."/>
            <person name="Shi L."/>
            <person name="Lu R."/>
            <person name="Comes H.P."/>
            <person name="Ma Y."/>
            <person name="Chen Y."/>
            <person name="Huang G."/>
            <person name="Zhou Y."/>
            <person name="Zheng Z."/>
            <person name="Qiu Y."/>
        </authorList>
    </citation>
    <scope>NUCLEOTIDE SEQUENCE [LARGE SCALE GENOMIC DNA]</scope>
    <source>
        <tissue evidence="11">Roots</tissue>
    </source>
</reference>
<dbReference type="EMBL" id="JAXIOK010000012">
    <property type="protein sequence ID" value="KAK4757404.1"/>
    <property type="molecule type" value="Genomic_DNA"/>
</dbReference>
<keyword evidence="5 8" id="KW-0238">DNA-binding</keyword>
<evidence type="ECO:0000256" key="1">
    <source>
        <dbReference type="ARBA" id="ARBA00022723"/>
    </source>
</evidence>
<keyword evidence="7 8" id="KW-0539">Nucleus</keyword>
<organism evidence="11 12">
    <name type="scientific">Trapa incisa</name>
    <dbReference type="NCBI Taxonomy" id="236973"/>
    <lineage>
        <taxon>Eukaryota</taxon>
        <taxon>Viridiplantae</taxon>
        <taxon>Streptophyta</taxon>
        <taxon>Embryophyta</taxon>
        <taxon>Tracheophyta</taxon>
        <taxon>Spermatophyta</taxon>
        <taxon>Magnoliopsida</taxon>
        <taxon>eudicotyledons</taxon>
        <taxon>Gunneridae</taxon>
        <taxon>Pentapetalae</taxon>
        <taxon>rosids</taxon>
        <taxon>malvids</taxon>
        <taxon>Myrtales</taxon>
        <taxon>Lythraceae</taxon>
        <taxon>Trapa</taxon>
    </lineage>
</organism>
<dbReference type="Proteomes" id="UP001345219">
    <property type="component" value="Chromosome 15"/>
</dbReference>
<feature type="domain" description="Dof-type" evidence="10">
    <location>
        <begin position="39"/>
        <end position="93"/>
    </location>
</feature>
<keyword evidence="4 9" id="KW-0805">Transcription regulation</keyword>
<evidence type="ECO:0000259" key="10">
    <source>
        <dbReference type="PROSITE" id="PS50884"/>
    </source>
</evidence>
<evidence type="ECO:0000256" key="7">
    <source>
        <dbReference type="ARBA" id="ARBA00023242"/>
    </source>
</evidence>
<evidence type="ECO:0000313" key="12">
    <source>
        <dbReference type="Proteomes" id="UP001345219"/>
    </source>
</evidence>
<protein>
    <recommendedName>
        <fullName evidence="9">Dof zinc finger protein</fullName>
    </recommendedName>
</protein>
<evidence type="ECO:0000256" key="4">
    <source>
        <dbReference type="ARBA" id="ARBA00023015"/>
    </source>
</evidence>
<dbReference type="InterPro" id="IPR045174">
    <property type="entry name" value="Dof"/>
</dbReference>